<evidence type="ECO:0000313" key="5">
    <source>
        <dbReference type="EMBL" id="MBD2532877.1"/>
    </source>
</evidence>
<accession>A0ABR8DTV1</accession>
<dbReference type="InterPro" id="IPR003347">
    <property type="entry name" value="JmjC_dom"/>
</dbReference>
<keyword evidence="3" id="KW-0408">Iron</keyword>
<gene>
    <name evidence="5" type="ORF">H6G97_26150</name>
</gene>
<dbReference type="Proteomes" id="UP000623440">
    <property type="component" value="Unassembled WGS sequence"/>
</dbReference>
<protein>
    <submittedName>
        <fullName evidence="5">Cupin-like domain-containing protein</fullName>
    </submittedName>
</protein>
<keyword evidence="2" id="KW-0479">Metal-binding</keyword>
<evidence type="ECO:0000256" key="1">
    <source>
        <dbReference type="ARBA" id="ARBA00001954"/>
    </source>
</evidence>
<evidence type="ECO:0000259" key="4">
    <source>
        <dbReference type="PROSITE" id="PS51184"/>
    </source>
</evidence>
<dbReference type="EMBL" id="JACJSI010000072">
    <property type="protein sequence ID" value="MBD2532877.1"/>
    <property type="molecule type" value="Genomic_DNA"/>
</dbReference>
<dbReference type="SUPFAM" id="SSF51197">
    <property type="entry name" value="Clavaminate synthase-like"/>
    <property type="match status" value="1"/>
</dbReference>
<keyword evidence="6" id="KW-1185">Reference proteome</keyword>
<evidence type="ECO:0000313" key="6">
    <source>
        <dbReference type="Proteomes" id="UP000623440"/>
    </source>
</evidence>
<evidence type="ECO:0000256" key="2">
    <source>
        <dbReference type="ARBA" id="ARBA00022723"/>
    </source>
</evidence>
<comment type="caution">
    <text evidence="5">The sequence shown here is derived from an EMBL/GenBank/DDBJ whole genome shotgun (WGS) entry which is preliminary data.</text>
</comment>
<dbReference type="PANTHER" id="PTHR13096:SF8">
    <property type="entry name" value="RIBOSOMAL OXYGENASE 1"/>
    <property type="match status" value="1"/>
</dbReference>
<organism evidence="5 6">
    <name type="scientific">Nostoc flagelliforme FACHB-838</name>
    <dbReference type="NCBI Taxonomy" id="2692904"/>
    <lineage>
        <taxon>Bacteria</taxon>
        <taxon>Bacillati</taxon>
        <taxon>Cyanobacteriota</taxon>
        <taxon>Cyanophyceae</taxon>
        <taxon>Nostocales</taxon>
        <taxon>Nostocaceae</taxon>
        <taxon>Nostoc</taxon>
    </lineage>
</organism>
<comment type="cofactor">
    <cofactor evidence="1">
        <name>Fe(2+)</name>
        <dbReference type="ChEBI" id="CHEBI:29033"/>
    </cofactor>
</comment>
<sequence>MNQQQLPEEKLPKPIQEVILNAGDLLYIPSGYVHEALTSESSSLHLTVGINVYRWIDLLSTALILASEQNISLRKYLPIGFLKSNNCVKFLKQNVDSSAAVSEGRIAD</sequence>
<name>A0ABR8DTV1_9NOSO</name>
<dbReference type="Pfam" id="PF08007">
    <property type="entry name" value="JmjC_2"/>
    <property type="match status" value="1"/>
</dbReference>
<dbReference type="PROSITE" id="PS51184">
    <property type="entry name" value="JMJC"/>
    <property type="match status" value="1"/>
</dbReference>
<dbReference type="InterPro" id="IPR039994">
    <property type="entry name" value="NO66-like"/>
</dbReference>
<dbReference type="Gene3D" id="2.60.120.650">
    <property type="entry name" value="Cupin"/>
    <property type="match status" value="1"/>
</dbReference>
<proteinExistence type="predicted"/>
<reference evidence="5 6" key="1">
    <citation type="journal article" date="2020" name="ISME J.">
        <title>Comparative genomics reveals insights into cyanobacterial evolution and habitat adaptation.</title>
        <authorList>
            <person name="Chen M.Y."/>
            <person name="Teng W.K."/>
            <person name="Zhao L."/>
            <person name="Hu C.X."/>
            <person name="Zhou Y.K."/>
            <person name="Han B.P."/>
            <person name="Song L.R."/>
            <person name="Shu W.S."/>
        </authorList>
    </citation>
    <scope>NUCLEOTIDE SEQUENCE [LARGE SCALE GENOMIC DNA]</scope>
    <source>
        <strain evidence="5 6">FACHB-838</strain>
    </source>
</reference>
<evidence type="ECO:0000256" key="3">
    <source>
        <dbReference type="ARBA" id="ARBA00023004"/>
    </source>
</evidence>
<dbReference type="PANTHER" id="PTHR13096">
    <property type="entry name" value="MINA53 MYC INDUCED NUCLEAR ANTIGEN"/>
    <property type="match status" value="1"/>
</dbReference>
<feature type="domain" description="JmjC" evidence="4">
    <location>
        <begin position="1"/>
        <end position="67"/>
    </location>
</feature>